<dbReference type="InterPro" id="IPR035965">
    <property type="entry name" value="PAS-like_dom_sf"/>
</dbReference>
<dbReference type="SMART" id="SM00388">
    <property type="entry name" value="HisKA"/>
    <property type="match status" value="1"/>
</dbReference>
<dbReference type="InterPro" id="IPR003018">
    <property type="entry name" value="GAF"/>
</dbReference>
<dbReference type="InterPro" id="IPR003661">
    <property type="entry name" value="HisK_dim/P_dom"/>
</dbReference>
<dbReference type="SMART" id="SM00091">
    <property type="entry name" value="PAS"/>
    <property type="match status" value="1"/>
</dbReference>
<dbReference type="SMART" id="SM00387">
    <property type="entry name" value="HATPase_c"/>
    <property type="match status" value="1"/>
</dbReference>
<keyword evidence="3" id="KW-0597">Phosphoprotein</keyword>
<evidence type="ECO:0000313" key="12">
    <source>
        <dbReference type="Proteomes" id="UP000217257"/>
    </source>
</evidence>
<dbReference type="PRINTS" id="PR00344">
    <property type="entry name" value="BCTRLSENSOR"/>
</dbReference>
<dbReference type="Proteomes" id="UP000217257">
    <property type="component" value="Chromosome"/>
</dbReference>
<dbReference type="InterPro" id="IPR003594">
    <property type="entry name" value="HATPase_dom"/>
</dbReference>
<dbReference type="CDD" id="cd00075">
    <property type="entry name" value="HATPase"/>
    <property type="match status" value="1"/>
</dbReference>
<dbReference type="GO" id="GO:0000155">
    <property type="term" value="F:phosphorelay sensor kinase activity"/>
    <property type="evidence" value="ECO:0007669"/>
    <property type="project" value="InterPro"/>
</dbReference>
<name>A0A250IXT4_9BACT</name>
<dbReference type="InterPro" id="IPR000014">
    <property type="entry name" value="PAS"/>
</dbReference>
<dbReference type="PANTHER" id="PTHR43711:SF1">
    <property type="entry name" value="HISTIDINE KINASE 1"/>
    <property type="match status" value="1"/>
</dbReference>
<dbReference type="InterPro" id="IPR036890">
    <property type="entry name" value="HATPase_C_sf"/>
</dbReference>
<protein>
    <recommendedName>
        <fullName evidence="2">histidine kinase</fullName>
        <ecNumber evidence="2">2.7.13.3</ecNumber>
    </recommendedName>
</protein>
<dbReference type="Gene3D" id="3.30.450.40">
    <property type="match status" value="2"/>
</dbReference>
<proteinExistence type="predicted"/>
<dbReference type="PANTHER" id="PTHR43711">
    <property type="entry name" value="TWO-COMPONENT HISTIDINE KINASE"/>
    <property type="match status" value="1"/>
</dbReference>
<evidence type="ECO:0000259" key="10">
    <source>
        <dbReference type="PROSITE" id="PS50113"/>
    </source>
</evidence>
<dbReference type="EMBL" id="CP022098">
    <property type="protein sequence ID" value="ATB36042.1"/>
    <property type="molecule type" value="Genomic_DNA"/>
</dbReference>
<evidence type="ECO:0000256" key="5">
    <source>
        <dbReference type="ARBA" id="ARBA00022777"/>
    </source>
</evidence>
<dbReference type="InterPro" id="IPR000700">
    <property type="entry name" value="PAS-assoc_C"/>
</dbReference>
<feature type="domain" description="PAS" evidence="9">
    <location>
        <begin position="33"/>
        <end position="70"/>
    </location>
</feature>
<dbReference type="Gene3D" id="1.10.287.130">
    <property type="match status" value="1"/>
</dbReference>
<reference evidence="11 12" key="1">
    <citation type="submission" date="2017-06" db="EMBL/GenBank/DDBJ databases">
        <title>Sequencing and comparative analysis of myxobacterial genomes.</title>
        <authorList>
            <person name="Rupp O."/>
            <person name="Goesmann A."/>
            <person name="Sogaard-Andersen L."/>
        </authorList>
    </citation>
    <scope>NUCLEOTIDE SEQUENCE [LARGE SCALE GENOMIC DNA]</scope>
    <source>
        <strain evidence="11 12">DSM 52655</strain>
    </source>
</reference>
<dbReference type="InterPro" id="IPR004358">
    <property type="entry name" value="Sig_transdc_His_kin-like_C"/>
</dbReference>
<dbReference type="Gene3D" id="3.30.450.20">
    <property type="entry name" value="PAS domain"/>
    <property type="match status" value="2"/>
</dbReference>
<feature type="domain" description="PAC" evidence="10">
    <location>
        <begin position="372"/>
        <end position="429"/>
    </location>
</feature>
<evidence type="ECO:0000256" key="2">
    <source>
        <dbReference type="ARBA" id="ARBA00012438"/>
    </source>
</evidence>
<accession>A0A250IXT4</accession>
<gene>
    <name evidence="11" type="ORF">CYFUS_001456</name>
</gene>
<dbReference type="EC" id="2.7.13.3" evidence="2"/>
<dbReference type="CDD" id="cd00130">
    <property type="entry name" value="PAS"/>
    <property type="match status" value="1"/>
</dbReference>
<dbReference type="KEGG" id="cfus:CYFUS_001456"/>
<dbReference type="Pfam" id="PF02518">
    <property type="entry name" value="HATPase_c"/>
    <property type="match status" value="1"/>
</dbReference>
<keyword evidence="4" id="KW-0808">Transferase</keyword>
<dbReference type="SUPFAM" id="SSF55874">
    <property type="entry name" value="ATPase domain of HSP90 chaperone/DNA topoisomerase II/histidine kinase"/>
    <property type="match status" value="1"/>
</dbReference>
<evidence type="ECO:0000256" key="3">
    <source>
        <dbReference type="ARBA" id="ARBA00022553"/>
    </source>
</evidence>
<dbReference type="FunFam" id="3.30.450.40:FF:000035">
    <property type="entry name" value="PAS sensor protein"/>
    <property type="match status" value="1"/>
</dbReference>
<dbReference type="InterPro" id="IPR029016">
    <property type="entry name" value="GAF-like_dom_sf"/>
</dbReference>
<dbReference type="SUPFAM" id="SSF55785">
    <property type="entry name" value="PYP-like sensor domain (PAS domain)"/>
    <property type="match status" value="1"/>
</dbReference>
<evidence type="ECO:0000259" key="9">
    <source>
        <dbReference type="PROSITE" id="PS50112"/>
    </source>
</evidence>
<dbReference type="SUPFAM" id="SSF47384">
    <property type="entry name" value="Homodimeric domain of signal transducing histidine kinase"/>
    <property type="match status" value="1"/>
</dbReference>
<dbReference type="Pfam" id="PF08448">
    <property type="entry name" value="PAS_4"/>
    <property type="match status" value="2"/>
</dbReference>
<evidence type="ECO:0000256" key="1">
    <source>
        <dbReference type="ARBA" id="ARBA00000085"/>
    </source>
</evidence>
<dbReference type="PROSITE" id="PS50112">
    <property type="entry name" value="PAS"/>
    <property type="match status" value="1"/>
</dbReference>
<keyword evidence="5" id="KW-0418">Kinase</keyword>
<comment type="catalytic activity">
    <reaction evidence="1">
        <text>ATP + protein L-histidine = ADP + protein N-phospho-L-histidine.</text>
        <dbReference type="EC" id="2.7.13.3"/>
    </reaction>
</comment>
<evidence type="ECO:0000256" key="4">
    <source>
        <dbReference type="ARBA" id="ARBA00022679"/>
    </source>
</evidence>
<dbReference type="PROSITE" id="PS50109">
    <property type="entry name" value="HIS_KIN"/>
    <property type="match status" value="1"/>
</dbReference>
<dbReference type="InterPro" id="IPR005467">
    <property type="entry name" value="His_kinase_dom"/>
</dbReference>
<sequence length="839" mass="93019">MSEAPSSPEDALGQAPSRDRMELEEELPFDIPLQLFPDGAFVLDEQWRIVALNPVAVRLLGHPREELLGQVLWSLFPTLLDTSFGTAYLRARAEGVTTNAEWLAPIGESSYEACAVPHGARLIIFLRDVTARREAEVAREKSVGRLALLQEMTTKLCSVASAAEVVEVIARGALEAMDARRLSVALPEMDGRSLRVLSRESVSGGPGYRLSQVPMESNLPITRVFRSGRPEWSGALACLPMLAKGSPMAVLSLTFAPLHVFDSADRDFLLSLAHQGALALERARLFDKEQAARSEAEFQRTRLQAVVMQAPLAVCLMRGPEHVIELDNPLHQAHQGDSGLVGQKMRDALPHHMRQGMLDVLDRVYLWGESFVAREYRVAEDPRTGAPREERFFNFSYEPLRDTAGHVDGVAFFSYDVTDHVRARREVEALAERQHFLYEASTLLGSSLDSVSTMERLMELVVPRFADCCAVHVLTEEGRVEQLAGLHRDPERARVALQVLRLQPVGLSADHGVGKVLRTGESEWIPEFSEGQVAQMARTPEAEAPLSALHLCSYICVPLVARGRTLGTLMLAQGESGRHYSSADLTLAEELARRAALCLDNARLYRDAQDAIRLRDEFLSIASHELKTPLTVLRLQLSSLERHLPAEAGERMRAKLDEAQRQARRLSQLITLLLDVGRIVTGRVSLDRAEMDLTRLVQEVVERLRDVFTRAGCDVTLHAPAPVVGCWDALRLEQVIVNLLTNAARYGAGKPITLRLESDGVHARFIVRDEGVGIVPEDLPRIFSRFERAVTVRHYGGLGLGLYISREIVESHGGRLTVDSQPGQGATFTLELPYRVPEE</sequence>
<evidence type="ECO:0000256" key="6">
    <source>
        <dbReference type="ARBA" id="ARBA00023012"/>
    </source>
</evidence>
<dbReference type="InterPro" id="IPR013656">
    <property type="entry name" value="PAS_4"/>
</dbReference>
<dbReference type="SUPFAM" id="SSF55781">
    <property type="entry name" value="GAF domain-like"/>
    <property type="match status" value="2"/>
</dbReference>
<dbReference type="Pfam" id="PF00512">
    <property type="entry name" value="HisKA"/>
    <property type="match status" value="1"/>
</dbReference>
<dbReference type="Pfam" id="PF01590">
    <property type="entry name" value="GAF"/>
    <property type="match status" value="1"/>
</dbReference>
<dbReference type="Gene3D" id="3.30.565.10">
    <property type="entry name" value="Histidine kinase-like ATPase, C-terminal domain"/>
    <property type="match status" value="1"/>
</dbReference>
<feature type="coiled-coil region" evidence="7">
    <location>
        <begin position="649"/>
        <end position="676"/>
    </location>
</feature>
<dbReference type="InterPro" id="IPR036097">
    <property type="entry name" value="HisK_dim/P_sf"/>
</dbReference>
<feature type="domain" description="Histidine kinase" evidence="8">
    <location>
        <begin position="621"/>
        <end position="836"/>
    </location>
</feature>
<organism evidence="11 12">
    <name type="scientific">Cystobacter fuscus</name>
    <dbReference type="NCBI Taxonomy" id="43"/>
    <lineage>
        <taxon>Bacteria</taxon>
        <taxon>Pseudomonadati</taxon>
        <taxon>Myxococcota</taxon>
        <taxon>Myxococcia</taxon>
        <taxon>Myxococcales</taxon>
        <taxon>Cystobacterineae</taxon>
        <taxon>Archangiaceae</taxon>
        <taxon>Cystobacter</taxon>
    </lineage>
</organism>
<evidence type="ECO:0000256" key="7">
    <source>
        <dbReference type="SAM" id="Coils"/>
    </source>
</evidence>
<dbReference type="CDD" id="cd00082">
    <property type="entry name" value="HisKA"/>
    <property type="match status" value="1"/>
</dbReference>
<keyword evidence="7" id="KW-0175">Coiled coil</keyword>
<dbReference type="InterPro" id="IPR050736">
    <property type="entry name" value="Sensor_HK_Regulatory"/>
</dbReference>
<dbReference type="AlphaFoldDB" id="A0A250IXT4"/>
<evidence type="ECO:0000259" key="8">
    <source>
        <dbReference type="PROSITE" id="PS50109"/>
    </source>
</evidence>
<evidence type="ECO:0000313" key="11">
    <source>
        <dbReference type="EMBL" id="ATB36042.1"/>
    </source>
</evidence>
<dbReference type="PROSITE" id="PS50113">
    <property type="entry name" value="PAC"/>
    <property type="match status" value="1"/>
</dbReference>
<dbReference type="SMART" id="SM00065">
    <property type="entry name" value="GAF"/>
    <property type="match status" value="2"/>
</dbReference>
<keyword evidence="6" id="KW-0902">Two-component regulatory system</keyword>
<dbReference type="RefSeq" id="WP_095984586.1">
    <property type="nucleotide sequence ID" value="NZ_CP022098.1"/>
</dbReference>
<dbReference type="FunFam" id="3.30.565.10:FF:000006">
    <property type="entry name" value="Sensor histidine kinase WalK"/>
    <property type="match status" value="1"/>
</dbReference>